<organism evidence="1 2">
    <name type="scientific">Coregonus suidteri</name>
    <dbReference type="NCBI Taxonomy" id="861788"/>
    <lineage>
        <taxon>Eukaryota</taxon>
        <taxon>Metazoa</taxon>
        <taxon>Chordata</taxon>
        <taxon>Craniata</taxon>
        <taxon>Vertebrata</taxon>
        <taxon>Euteleostomi</taxon>
        <taxon>Actinopterygii</taxon>
        <taxon>Neopterygii</taxon>
        <taxon>Teleostei</taxon>
        <taxon>Protacanthopterygii</taxon>
        <taxon>Salmoniformes</taxon>
        <taxon>Salmonidae</taxon>
        <taxon>Coregoninae</taxon>
        <taxon>Coregonus</taxon>
    </lineage>
</organism>
<keyword evidence="2" id="KW-1185">Reference proteome</keyword>
<dbReference type="Proteomes" id="UP001356427">
    <property type="component" value="Unassembled WGS sequence"/>
</dbReference>
<protein>
    <submittedName>
        <fullName evidence="1">Uncharacterized protein</fullName>
    </submittedName>
</protein>
<dbReference type="EMBL" id="JAGTTL010000004">
    <property type="protein sequence ID" value="KAK6323594.1"/>
    <property type="molecule type" value="Genomic_DNA"/>
</dbReference>
<evidence type="ECO:0000313" key="1">
    <source>
        <dbReference type="EMBL" id="KAK6323594.1"/>
    </source>
</evidence>
<proteinExistence type="predicted"/>
<sequence length="100" mass="11665">MGHLHKAPYRCLLCPADFIIWFRLGRLCERDKNAQLRFQTVTHTPTHLHRNTHLGFHASMLPNSPVPKEGRERQSMNVIGFNVAVSLCYYPFFPYELAPR</sequence>
<comment type="caution">
    <text evidence="1">The sequence shown here is derived from an EMBL/GenBank/DDBJ whole genome shotgun (WGS) entry which is preliminary data.</text>
</comment>
<evidence type="ECO:0000313" key="2">
    <source>
        <dbReference type="Proteomes" id="UP001356427"/>
    </source>
</evidence>
<accession>A0AAN8M658</accession>
<name>A0AAN8M658_9TELE</name>
<gene>
    <name evidence="1" type="ORF">J4Q44_G00059330</name>
</gene>
<reference evidence="1 2" key="1">
    <citation type="submission" date="2021-04" db="EMBL/GenBank/DDBJ databases">
        <authorList>
            <person name="De Guttry C."/>
            <person name="Zahm M."/>
            <person name="Klopp C."/>
            <person name="Cabau C."/>
            <person name="Louis A."/>
            <person name="Berthelot C."/>
            <person name="Parey E."/>
            <person name="Roest Crollius H."/>
            <person name="Montfort J."/>
            <person name="Robinson-Rechavi M."/>
            <person name="Bucao C."/>
            <person name="Bouchez O."/>
            <person name="Gislard M."/>
            <person name="Lluch J."/>
            <person name="Milhes M."/>
            <person name="Lampietro C."/>
            <person name="Lopez Roques C."/>
            <person name="Donnadieu C."/>
            <person name="Braasch I."/>
            <person name="Desvignes T."/>
            <person name="Postlethwait J."/>
            <person name="Bobe J."/>
            <person name="Wedekind C."/>
            <person name="Guiguen Y."/>
        </authorList>
    </citation>
    <scope>NUCLEOTIDE SEQUENCE [LARGE SCALE GENOMIC DNA]</scope>
    <source>
        <strain evidence="1">Cs_M1</strain>
        <tissue evidence="1">Blood</tissue>
    </source>
</reference>
<dbReference type="AlphaFoldDB" id="A0AAN8M658"/>